<dbReference type="RefSeq" id="WP_149424764.1">
    <property type="nucleotide sequence ID" value="NZ_CP022579.1"/>
</dbReference>
<protein>
    <submittedName>
        <fullName evidence="2">MSHA biogenesis protein MshP</fullName>
    </submittedName>
</protein>
<evidence type="ECO:0000313" key="3">
    <source>
        <dbReference type="Proteomes" id="UP000323671"/>
    </source>
</evidence>
<name>A0A5C1E6Q1_9RHOO</name>
<dbReference type="EMBL" id="CP022579">
    <property type="protein sequence ID" value="QEL63987.1"/>
    <property type="molecule type" value="Genomic_DNA"/>
</dbReference>
<dbReference type="Proteomes" id="UP000323671">
    <property type="component" value="Chromosome"/>
</dbReference>
<organism evidence="2 3">
    <name type="scientific">Oryzomicrobium terrae</name>
    <dbReference type="NCBI Taxonomy" id="1735038"/>
    <lineage>
        <taxon>Bacteria</taxon>
        <taxon>Pseudomonadati</taxon>
        <taxon>Pseudomonadota</taxon>
        <taxon>Betaproteobacteria</taxon>
        <taxon>Rhodocyclales</taxon>
        <taxon>Rhodocyclaceae</taxon>
        <taxon>Oryzomicrobium</taxon>
    </lineage>
</organism>
<keyword evidence="1" id="KW-0812">Transmembrane</keyword>
<accession>A0A5C1E6Q1</accession>
<keyword evidence="1" id="KW-0472">Membrane</keyword>
<gene>
    <name evidence="2" type="primary">mshP</name>
    <name evidence="2" type="ORF">OTERR_05110</name>
</gene>
<dbReference type="AlphaFoldDB" id="A0A5C1E6Q1"/>
<dbReference type="KEGG" id="otr:OTERR_05110"/>
<proteinExistence type="predicted"/>
<evidence type="ECO:0000256" key="1">
    <source>
        <dbReference type="SAM" id="Phobius"/>
    </source>
</evidence>
<keyword evidence="3" id="KW-1185">Reference proteome</keyword>
<evidence type="ECO:0000313" key="2">
    <source>
        <dbReference type="EMBL" id="QEL63987.1"/>
    </source>
</evidence>
<sequence>MCLDRLHRPGRGFALPAAIFLLVVLALLGAFVIRIVGMQQQGSRLDVEGARAYQAARAGIEWGLFRVLSPAATAPCPFATSNQAFGTGFEAYTVTVTCSSGAVTEGGTATTLYSLVATACNQPANGACPNPNPTDGYVMRQIEAGTSR</sequence>
<reference evidence="2 3" key="1">
    <citation type="submission" date="2017-07" db="EMBL/GenBank/DDBJ databases">
        <title>Complete genome sequence of Oryzomicrobium terrae TPP412.</title>
        <authorList>
            <person name="Chiu L.-W."/>
            <person name="Lo K.-J."/>
            <person name="Tsai Y.-M."/>
            <person name="Lin S.-S."/>
            <person name="Kuo C.-H."/>
            <person name="Liu C.-T."/>
        </authorList>
    </citation>
    <scope>NUCLEOTIDE SEQUENCE [LARGE SCALE GENOMIC DNA]</scope>
    <source>
        <strain evidence="2 3">TPP412</strain>
    </source>
</reference>
<feature type="transmembrane region" description="Helical" evidence="1">
    <location>
        <begin position="13"/>
        <end position="36"/>
    </location>
</feature>
<keyword evidence="1" id="KW-1133">Transmembrane helix</keyword>